<dbReference type="InterPro" id="IPR036615">
    <property type="entry name" value="Mur_ligase_C_dom_sf"/>
</dbReference>
<dbReference type="InterPro" id="IPR001645">
    <property type="entry name" value="Folylpolyglutamate_synth"/>
</dbReference>
<evidence type="ECO:0000256" key="4">
    <source>
        <dbReference type="ARBA" id="ARBA00022741"/>
    </source>
</evidence>
<comment type="similarity">
    <text evidence="1">Belongs to the folylpolyglutamate synthase family.</text>
</comment>
<dbReference type="PROSITE" id="PS01012">
    <property type="entry name" value="FOLYLPOLYGLU_SYNT_2"/>
    <property type="match status" value="1"/>
</dbReference>
<dbReference type="SUPFAM" id="SSF53623">
    <property type="entry name" value="MurD-like peptide ligases, catalytic domain"/>
    <property type="match status" value="1"/>
</dbReference>
<dbReference type="InterPro" id="IPR004101">
    <property type="entry name" value="Mur_ligase_C"/>
</dbReference>
<keyword evidence="6" id="KW-0460">Magnesium</keyword>
<dbReference type="GO" id="GO:0005524">
    <property type="term" value="F:ATP binding"/>
    <property type="evidence" value="ECO:0007669"/>
    <property type="project" value="UniProtKB-KW"/>
</dbReference>
<proteinExistence type="inferred from homology"/>
<organism evidence="8">
    <name type="scientific">marine metagenome</name>
    <dbReference type="NCBI Taxonomy" id="408172"/>
    <lineage>
        <taxon>unclassified sequences</taxon>
        <taxon>metagenomes</taxon>
        <taxon>ecological metagenomes</taxon>
    </lineage>
</organism>
<accession>A0A381PI62</accession>
<keyword evidence="4" id="KW-0547">Nucleotide-binding</keyword>
<dbReference type="PANTHER" id="PTHR11136:SF0">
    <property type="entry name" value="DIHYDROFOLATE SYNTHETASE-RELATED"/>
    <property type="match status" value="1"/>
</dbReference>
<evidence type="ECO:0000256" key="1">
    <source>
        <dbReference type="ARBA" id="ARBA00008276"/>
    </source>
</evidence>
<dbReference type="SUPFAM" id="SSF53244">
    <property type="entry name" value="MurD-like peptide ligases, peptide-binding domain"/>
    <property type="match status" value="1"/>
</dbReference>
<reference evidence="8" key="1">
    <citation type="submission" date="2018-05" db="EMBL/GenBank/DDBJ databases">
        <authorList>
            <person name="Lanie J.A."/>
            <person name="Ng W.-L."/>
            <person name="Kazmierczak K.M."/>
            <person name="Andrzejewski T.M."/>
            <person name="Davidsen T.M."/>
            <person name="Wayne K.J."/>
            <person name="Tettelin H."/>
            <person name="Glass J.I."/>
            <person name="Rusch D."/>
            <person name="Podicherti R."/>
            <person name="Tsui H.-C.T."/>
            <person name="Winkler M.E."/>
        </authorList>
    </citation>
    <scope>NUCLEOTIDE SEQUENCE</scope>
</reference>
<dbReference type="AlphaFoldDB" id="A0A381PI62"/>
<dbReference type="Gene3D" id="3.90.190.20">
    <property type="entry name" value="Mur ligase, C-terminal domain"/>
    <property type="match status" value="1"/>
</dbReference>
<dbReference type="Pfam" id="PF02875">
    <property type="entry name" value="Mur_ligase_C"/>
    <property type="match status" value="1"/>
</dbReference>
<keyword evidence="2" id="KW-0436">Ligase</keyword>
<evidence type="ECO:0000256" key="2">
    <source>
        <dbReference type="ARBA" id="ARBA00022598"/>
    </source>
</evidence>
<evidence type="ECO:0000256" key="6">
    <source>
        <dbReference type="ARBA" id="ARBA00022842"/>
    </source>
</evidence>
<protein>
    <recommendedName>
        <fullName evidence="7">Mur ligase C-terminal domain-containing protein</fullName>
    </recommendedName>
</protein>
<evidence type="ECO:0000256" key="5">
    <source>
        <dbReference type="ARBA" id="ARBA00022840"/>
    </source>
</evidence>
<dbReference type="GO" id="GO:0008841">
    <property type="term" value="F:dihydrofolate synthase activity"/>
    <property type="evidence" value="ECO:0007669"/>
    <property type="project" value="TreeGrafter"/>
</dbReference>
<dbReference type="PANTHER" id="PTHR11136">
    <property type="entry name" value="FOLYLPOLYGLUTAMATE SYNTHASE-RELATED"/>
    <property type="match status" value="1"/>
</dbReference>
<dbReference type="PIRSF" id="PIRSF001563">
    <property type="entry name" value="Folylpolyglu_synth"/>
    <property type="match status" value="1"/>
</dbReference>
<name>A0A381PI62_9ZZZZ</name>
<keyword evidence="3" id="KW-0479">Metal-binding</keyword>
<dbReference type="InterPro" id="IPR036565">
    <property type="entry name" value="Mur-like_cat_sf"/>
</dbReference>
<feature type="domain" description="Mur ligase C-terminal" evidence="7">
    <location>
        <begin position="301"/>
        <end position="419"/>
    </location>
</feature>
<dbReference type="GO" id="GO:0005737">
    <property type="term" value="C:cytoplasm"/>
    <property type="evidence" value="ECO:0007669"/>
    <property type="project" value="TreeGrafter"/>
</dbReference>
<evidence type="ECO:0000259" key="7">
    <source>
        <dbReference type="Pfam" id="PF02875"/>
    </source>
</evidence>
<dbReference type="GO" id="GO:0046872">
    <property type="term" value="F:metal ion binding"/>
    <property type="evidence" value="ECO:0007669"/>
    <property type="project" value="UniProtKB-KW"/>
</dbReference>
<dbReference type="NCBIfam" id="TIGR01499">
    <property type="entry name" value="folC"/>
    <property type="match status" value="1"/>
</dbReference>
<gene>
    <name evidence="8" type="ORF">METZ01_LOCUS19484</name>
</gene>
<keyword evidence="5" id="KW-0067">ATP-binding</keyword>
<dbReference type="EMBL" id="UINC01000989">
    <property type="protein sequence ID" value="SUZ66630.1"/>
    <property type="molecule type" value="Genomic_DNA"/>
</dbReference>
<evidence type="ECO:0000313" key="8">
    <source>
        <dbReference type="EMBL" id="SUZ66630.1"/>
    </source>
</evidence>
<dbReference type="Gene3D" id="3.40.1190.10">
    <property type="entry name" value="Mur-like, catalytic domain"/>
    <property type="match status" value="1"/>
</dbReference>
<evidence type="ECO:0000256" key="3">
    <source>
        <dbReference type="ARBA" id="ARBA00022723"/>
    </source>
</evidence>
<dbReference type="InterPro" id="IPR018109">
    <property type="entry name" value="Folylpolyglutamate_synth_CS"/>
</dbReference>
<dbReference type="GO" id="GO:0004326">
    <property type="term" value="F:tetrahydrofolylpolyglutamate synthase activity"/>
    <property type="evidence" value="ECO:0007669"/>
    <property type="project" value="InterPro"/>
</dbReference>
<sequence>MNYKETIKFLYNNLTVYHINGKRAYKPGLKNILKLDSALNNPHKNYRIVHIGGTNGKGTTAHGISRITTSNNIKTGLYTSPHIKDFRERIRVNEKKISKKYIISFIESNFDLIKNIKPSFFEITTIMALSYFKCKKVDLAIIEVGLGGRLDSTNIINSFISIITNISYDHQNILGNKLINIANEKSGIIKKNSIFIKGEKQNNIDNIFVKKCNKLKTKYIKSYQNVEITSLSKNIFTRKINVKTNNLEFILNIKPPTNYYIKNIPTIINASDIILKKFKIKITKYSFLGLENLIKKTSLRGRWQIHSKKPLIISDGCHNIESINNIINELNSYKYEKVYFIIGGVKDKKWEKIIEILPNNFNYIISEPNNKRAINPNKLSVYFKKNQLNYIIIKEVNDAIIYCKNKLKSNKELIFIGGSFFLISDINEK</sequence>